<dbReference type="HAMAP" id="MF_00165">
    <property type="entry name" value="Thymidylate_kinase"/>
    <property type="match status" value="1"/>
</dbReference>
<dbReference type="Pfam" id="PF05977">
    <property type="entry name" value="MFS_3"/>
    <property type="match status" value="1"/>
</dbReference>
<dbReference type="Pfam" id="PF02223">
    <property type="entry name" value="Thymidylate_kin"/>
    <property type="match status" value="1"/>
</dbReference>
<dbReference type="CDD" id="cd06173">
    <property type="entry name" value="MFS_MefA_like"/>
    <property type="match status" value="1"/>
</dbReference>
<dbReference type="InterPro" id="IPR027417">
    <property type="entry name" value="P-loop_NTPase"/>
</dbReference>
<feature type="transmembrane region" description="Helical" evidence="9">
    <location>
        <begin position="169"/>
        <end position="192"/>
    </location>
</feature>
<dbReference type="SUPFAM" id="SSF103473">
    <property type="entry name" value="MFS general substrate transporter"/>
    <property type="match status" value="1"/>
</dbReference>
<name>A0A4D4J2P8_9PSEU</name>
<dbReference type="InterPro" id="IPR010290">
    <property type="entry name" value="TM_effector"/>
</dbReference>
<feature type="transmembrane region" description="Helical" evidence="9">
    <location>
        <begin position="355"/>
        <end position="377"/>
    </location>
</feature>
<evidence type="ECO:0000259" key="10">
    <source>
        <dbReference type="Pfam" id="PF02223"/>
    </source>
</evidence>
<organism evidence="11 12">
    <name type="scientific">Gandjariella thermophila</name>
    <dbReference type="NCBI Taxonomy" id="1931992"/>
    <lineage>
        <taxon>Bacteria</taxon>
        <taxon>Bacillati</taxon>
        <taxon>Actinomycetota</taxon>
        <taxon>Actinomycetes</taxon>
        <taxon>Pseudonocardiales</taxon>
        <taxon>Pseudonocardiaceae</taxon>
        <taxon>Gandjariella</taxon>
    </lineage>
</organism>
<reference evidence="12" key="1">
    <citation type="submission" date="2019-04" db="EMBL/GenBank/DDBJ databases">
        <title>Draft genome sequence of Pseudonocardiaceae bacterium SL3-2-4.</title>
        <authorList>
            <person name="Ningsih F."/>
            <person name="Yokota A."/>
            <person name="Sakai Y."/>
            <person name="Nanatani K."/>
            <person name="Yabe S."/>
            <person name="Oetari A."/>
            <person name="Sjamsuridzal W."/>
        </authorList>
    </citation>
    <scope>NUCLEOTIDE SEQUENCE [LARGE SCALE GENOMIC DNA]</scope>
    <source>
        <strain evidence="12">SL3-2-4</strain>
    </source>
</reference>
<comment type="similarity">
    <text evidence="7">Belongs to the thymidylate kinase family.</text>
</comment>
<evidence type="ECO:0000256" key="7">
    <source>
        <dbReference type="HAMAP-Rule" id="MF_00165"/>
    </source>
</evidence>
<dbReference type="PANTHER" id="PTHR23513:SF6">
    <property type="entry name" value="MAJOR FACILITATOR SUPERFAMILY ASSOCIATED DOMAIN-CONTAINING PROTEIN"/>
    <property type="match status" value="1"/>
</dbReference>
<dbReference type="SUPFAM" id="SSF52540">
    <property type="entry name" value="P-loop containing nucleoside triphosphate hydrolases"/>
    <property type="match status" value="1"/>
</dbReference>
<evidence type="ECO:0000256" key="1">
    <source>
        <dbReference type="ARBA" id="ARBA00004651"/>
    </source>
</evidence>
<comment type="caution">
    <text evidence="11">The sequence shown here is derived from an EMBL/GenBank/DDBJ whole genome shotgun (WGS) entry which is preliminary data.</text>
</comment>
<evidence type="ECO:0000256" key="9">
    <source>
        <dbReference type="SAM" id="Phobius"/>
    </source>
</evidence>
<feature type="transmembrane region" description="Helical" evidence="9">
    <location>
        <begin position="268"/>
        <end position="287"/>
    </location>
</feature>
<keyword evidence="5 9" id="KW-1133">Transmembrane helix</keyword>
<dbReference type="Gene3D" id="1.20.1250.20">
    <property type="entry name" value="MFS general substrate transporter like domains"/>
    <property type="match status" value="1"/>
</dbReference>
<keyword evidence="4 9" id="KW-0812">Transmembrane</keyword>
<evidence type="ECO:0000313" key="11">
    <source>
        <dbReference type="EMBL" id="GDY30751.1"/>
    </source>
</evidence>
<dbReference type="GO" id="GO:0005524">
    <property type="term" value="F:ATP binding"/>
    <property type="evidence" value="ECO:0007669"/>
    <property type="project" value="UniProtKB-UniRule"/>
</dbReference>
<keyword evidence="3" id="KW-1003">Cell membrane</keyword>
<feature type="domain" description="Thymidylate kinase-like" evidence="10">
    <location>
        <begin position="494"/>
        <end position="613"/>
    </location>
</feature>
<proteinExistence type="inferred from homology"/>
<evidence type="ECO:0000256" key="8">
    <source>
        <dbReference type="SAM" id="MobiDB-lite"/>
    </source>
</evidence>
<comment type="catalytic activity">
    <reaction evidence="7">
        <text>dTMP + ATP = dTDP + ADP</text>
        <dbReference type="Rhea" id="RHEA:13517"/>
        <dbReference type="ChEBI" id="CHEBI:30616"/>
        <dbReference type="ChEBI" id="CHEBI:58369"/>
        <dbReference type="ChEBI" id="CHEBI:63528"/>
        <dbReference type="ChEBI" id="CHEBI:456216"/>
        <dbReference type="EC" id="2.7.4.9"/>
    </reaction>
</comment>
<evidence type="ECO:0000256" key="6">
    <source>
        <dbReference type="ARBA" id="ARBA00023136"/>
    </source>
</evidence>
<keyword evidence="7" id="KW-0547">Nucleotide-binding</keyword>
<dbReference type="InterPro" id="IPR039430">
    <property type="entry name" value="Thymidylate_kin-like_dom"/>
</dbReference>
<evidence type="ECO:0000256" key="5">
    <source>
        <dbReference type="ARBA" id="ARBA00022989"/>
    </source>
</evidence>
<feature type="transmembrane region" description="Helical" evidence="9">
    <location>
        <begin position="331"/>
        <end position="349"/>
    </location>
</feature>
<comment type="function">
    <text evidence="7">Phosphorylation of dTMP to form dTDP in both de novo and salvage pathways of dTTP synthesis.</text>
</comment>
<dbReference type="EC" id="2.7.4.9" evidence="7"/>
<protein>
    <recommendedName>
        <fullName evidence="7">Thymidylate kinase</fullName>
        <ecNumber evidence="7">2.7.4.9</ecNumber>
    </recommendedName>
    <alternativeName>
        <fullName evidence="7">dTMP kinase</fullName>
    </alternativeName>
</protein>
<sequence>MDCILDGIGMTSEAGHGPAESDASSAHRIRSVLAIRPFRRLWGVTYLCTIGDWLSLLALTGLVAKLTSSYQAQSFAFSGVVLTQLLPGMLFAPLGGVLADRFDRRKVMVVCDLFRCGLFLSIAIVGSLPWLFAANFLVGCCALMWIPAKDSSVPNLLRRRDQVETANQLGLVMTYGIAVVSGAGLFSVISAIGPTLHLSNSGLGIANIIVIINGLLYLTSAIVVATRIPEISGRPTTHRARPVAGGLGLFGMFRDGLRYVAGNTLMRGLVIGMTGAFAAAGAVVGTARLYAASLLGGDTAFGMLFVAVFVGLGTGMAFAPKAAARLTHNRLFGVAIVAAGLSLVLVALAPHLWTALVTVALVGASAGVAFLTGLTIIGSQIEDRIRGRMVSLVQVLMKTIVFGSTAATPALVGLVQVHTVTVLGHQMRVDGTRPVLLGAGVVAALVGVIAYRQMGDRRKEPILADLFRALRRRPPRRAGLLVAVEGDTVEDTSAQARRLAEWLRGHGKKVLLASDPALDESRLHSVLAGASLSGARAHALVAAAVRADVVERRVRPALDAGELVIMERYVDSPLAHLGALGGLDQAELEHLADWATGRLRPDLTVLLDRDPATLPRSAVGQPGNPTPVEPPDSGDGQVAGGIGTLEHHWRVQKILTEVAAANPDRYVVVDADGAEEEVAERVRAAVYSVLAARIGLSESPAEQPVVTVDAP</sequence>
<dbReference type="CDD" id="cd01672">
    <property type="entry name" value="TMPK"/>
    <property type="match status" value="1"/>
</dbReference>
<dbReference type="GO" id="GO:0005886">
    <property type="term" value="C:plasma membrane"/>
    <property type="evidence" value="ECO:0007669"/>
    <property type="project" value="UniProtKB-SubCell"/>
</dbReference>
<dbReference type="InterPro" id="IPR036259">
    <property type="entry name" value="MFS_trans_sf"/>
</dbReference>
<feature type="transmembrane region" description="Helical" evidence="9">
    <location>
        <begin position="75"/>
        <end position="95"/>
    </location>
</feature>
<evidence type="ECO:0000256" key="4">
    <source>
        <dbReference type="ARBA" id="ARBA00022692"/>
    </source>
</evidence>
<feature type="region of interest" description="Disordered" evidence="8">
    <location>
        <begin position="613"/>
        <end position="641"/>
    </location>
</feature>
<feature type="transmembrane region" description="Helical" evidence="9">
    <location>
        <begin position="435"/>
        <end position="451"/>
    </location>
</feature>
<feature type="transmembrane region" description="Helical" evidence="9">
    <location>
        <begin position="204"/>
        <end position="225"/>
    </location>
</feature>
<dbReference type="GO" id="GO:0006233">
    <property type="term" value="P:dTDP biosynthetic process"/>
    <property type="evidence" value="ECO:0007669"/>
    <property type="project" value="InterPro"/>
</dbReference>
<evidence type="ECO:0000256" key="2">
    <source>
        <dbReference type="ARBA" id="ARBA00022448"/>
    </source>
</evidence>
<keyword evidence="7" id="KW-0545">Nucleotide biosynthesis</keyword>
<dbReference type="InterPro" id="IPR018094">
    <property type="entry name" value="Thymidylate_kinase"/>
</dbReference>
<comment type="caution">
    <text evidence="7">Lacks conserved residue(s) required for the propagation of feature annotation.</text>
</comment>
<accession>A0A4D4J2P8</accession>
<keyword evidence="6 9" id="KW-0472">Membrane</keyword>
<gene>
    <name evidence="11" type="primary">tmk_1</name>
    <name evidence="7" type="synonym">tmk</name>
    <name evidence="11" type="ORF">GTS_23840</name>
</gene>
<feature type="transmembrane region" description="Helical" evidence="9">
    <location>
        <begin position="41"/>
        <end position="63"/>
    </location>
</feature>
<keyword evidence="7" id="KW-0808">Transferase</keyword>
<keyword evidence="7" id="KW-0067">ATP-binding</keyword>
<dbReference type="AlphaFoldDB" id="A0A4D4J2P8"/>
<keyword evidence="12" id="KW-1185">Reference proteome</keyword>
<feature type="transmembrane region" description="Helical" evidence="9">
    <location>
        <begin position="389"/>
        <end position="415"/>
    </location>
</feature>
<keyword evidence="2" id="KW-0813">Transport</keyword>
<evidence type="ECO:0000313" key="12">
    <source>
        <dbReference type="Proteomes" id="UP000298860"/>
    </source>
</evidence>
<comment type="subcellular location">
    <subcellularLocation>
        <location evidence="1">Cell membrane</location>
        <topology evidence="1">Multi-pass membrane protein</topology>
    </subcellularLocation>
</comment>
<keyword evidence="7 11" id="KW-0418">Kinase</keyword>
<dbReference type="PANTHER" id="PTHR23513">
    <property type="entry name" value="INTEGRAL MEMBRANE EFFLUX PROTEIN-RELATED"/>
    <property type="match status" value="1"/>
</dbReference>
<dbReference type="EMBL" id="BJFL01000009">
    <property type="protein sequence ID" value="GDY30751.1"/>
    <property type="molecule type" value="Genomic_DNA"/>
</dbReference>
<evidence type="ECO:0000256" key="3">
    <source>
        <dbReference type="ARBA" id="ARBA00022475"/>
    </source>
</evidence>
<feature type="transmembrane region" description="Helical" evidence="9">
    <location>
        <begin position="299"/>
        <end position="319"/>
    </location>
</feature>
<dbReference type="Gene3D" id="3.40.50.300">
    <property type="entry name" value="P-loop containing nucleotide triphosphate hydrolases"/>
    <property type="match status" value="1"/>
</dbReference>
<dbReference type="GO" id="GO:0004798">
    <property type="term" value="F:dTMP kinase activity"/>
    <property type="evidence" value="ECO:0007669"/>
    <property type="project" value="UniProtKB-UniRule"/>
</dbReference>
<dbReference type="GO" id="GO:0006235">
    <property type="term" value="P:dTTP biosynthetic process"/>
    <property type="evidence" value="ECO:0007669"/>
    <property type="project" value="UniProtKB-UniRule"/>
</dbReference>
<dbReference type="Proteomes" id="UP000298860">
    <property type="component" value="Unassembled WGS sequence"/>
</dbReference>